<evidence type="ECO:0000256" key="8">
    <source>
        <dbReference type="ARBA" id="ARBA00022737"/>
    </source>
</evidence>
<feature type="transmembrane region" description="Helical" evidence="11">
    <location>
        <begin position="139"/>
        <end position="165"/>
    </location>
</feature>
<keyword evidence="5" id="KW-1003">Cell membrane</keyword>
<dbReference type="PANTHER" id="PTHR30183">
    <property type="entry name" value="MOLYBDENUM TRANSPORT SYSTEM PERMEASE PROTEIN MODB"/>
    <property type="match status" value="1"/>
</dbReference>
<evidence type="ECO:0000256" key="1">
    <source>
        <dbReference type="ARBA" id="ARBA00004429"/>
    </source>
</evidence>
<reference evidence="13" key="1">
    <citation type="submission" date="2020-06" db="EMBL/GenBank/DDBJ databases">
        <title>Stable isotope informed genome-resolved metagenomics uncovers potential trophic interactions in rhizosphere soil.</title>
        <authorList>
            <person name="Starr E.P."/>
            <person name="Shi S."/>
            <person name="Blazewicz S.J."/>
            <person name="Koch B.J."/>
            <person name="Probst A.J."/>
            <person name="Hungate B.A."/>
            <person name="Pett-Ridge J."/>
            <person name="Firestone M.K."/>
            <person name="Banfield J.F."/>
        </authorList>
    </citation>
    <scope>NUCLEOTIDE SEQUENCE</scope>
    <source>
        <strain evidence="13">YM_69_17</strain>
    </source>
</reference>
<keyword evidence="6" id="KW-0997">Cell inner membrane</keyword>
<feature type="transmembrane region" description="Helical" evidence="11">
    <location>
        <begin position="64"/>
        <end position="84"/>
    </location>
</feature>
<feature type="transmembrane region" description="Helical" evidence="11">
    <location>
        <begin position="408"/>
        <end position="430"/>
    </location>
</feature>
<dbReference type="GO" id="GO:0005886">
    <property type="term" value="C:plasma membrane"/>
    <property type="evidence" value="ECO:0007669"/>
    <property type="project" value="UniProtKB-SubCell"/>
</dbReference>
<evidence type="ECO:0000256" key="10">
    <source>
        <dbReference type="ARBA" id="ARBA00023136"/>
    </source>
</evidence>
<keyword evidence="4 11" id="KW-0813">Transport</keyword>
<dbReference type="InterPro" id="IPR000515">
    <property type="entry name" value="MetI-like"/>
</dbReference>
<feature type="transmembrane region" description="Helical" evidence="11">
    <location>
        <begin position="375"/>
        <end position="402"/>
    </location>
</feature>
<feature type="transmembrane region" description="Helical" evidence="11">
    <location>
        <begin position="469"/>
        <end position="489"/>
    </location>
</feature>
<keyword evidence="7 11" id="KW-0812">Transmembrane</keyword>
<keyword evidence="10 11" id="KW-0472">Membrane</keyword>
<keyword evidence="8" id="KW-0677">Repeat</keyword>
<comment type="subcellular location">
    <subcellularLocation>
        <location evidence="1">Cell inner membrane</location>
        <topology evidence="1">Multi-pass membrane protein</topology>
    </subcellularLocation>
    <subcellularLocation>
        <location evidence="11">Cell membrane</location>
        <topology evidence="11">Multi-pass membrane protein</topology>
    </subcellularLocation>
</comment>
<keyword evidence="9 11" id="KW-1133">Transmembrane helix</keyword>
<sequence>MGSPRRTQPTESALPSLPGLLALLAILALIGTATTGLVRAASEFDLLSVWADPYLWSVLRFTALQAGLSALISVAIAIPVARALSRRRFPGRTLLLRLFGLPMIVPAVAGAFGILTVFGRSGLIADLFAALGLPIRPNIYGLTGILLAHVFFNMPFAVRVLLAAWGTIPAESWRLASMLGLRGADLFRLVEWPVLRRQLPGLVTLIFLLCFTSFAVVLTLGGGPASATIEIAIYQALRFDFDPGRAVALSLLQVALCALLVLVAMRLTGRVADEGGVGRLVLRDDGHGTAARTIDTVVLVLAAGFVLMPLVAILVEGLAGIGKPILFSPALWQAAGRSLAVALGAATLALVLGWALAHSIAVLRIGRRRRRLARLFELSGTVVLVVPPLALGAGLFVMLLGTADLRRWALPIVAMVNALMALPFVLRLLVGAAELAQHRHGRLADSLGLSGWARLRLVEWPLLRRPAGFALAIAAGLAFGDLGAAALFGGDGNQTLPVLVAQLLGAYRLQEASTVVLLLVLMGLALFGLIERIFGGHTRD</sequence>
<feature type="transmembrane region" description="Helical" evidence="11">
    <location>
        <begin position="96"/>
        <end position="119"/>
    </location>
</feature>
<dbReference type="SUPFAM" id="SSF161098">
    <property type="entry name" value="MetI-like"/>
    <property type="match status" value="2"/>
</dbReference>
<organism evidence="13 14">
    <name type="scientific">Inquilinus limosus</name>
    <dbReference type="NCBI Taxonomy" id="171674"/>
    <lineage>
        <taxon>Bacteria</taxon>
        <taxon>Pseudomonadati</taxon>
        <taxon>Pseudomonadota</taxon>
        <taxon>Alphaproteobacteria</taxon>
        <taxon>Rhodospirillales</taxon>
        <taxon>Rhodospirillaceae</taxon>
        <taxon>Inquilinus</taxon>
    </lineage>
</organism>
<dbReference type="PANTHER" id="PTHR30183:SF9">
    <property type="entry name" value="THIAMINE TRANSPORT SYSTEM PERMEASE PROTEIN THIP"/>
    <property type="match status" value="1"/>
</dbReference>
<evidence type="ECO:0000256" key="4">
    <source>
        <dbReference type="ARBA" id="ARBA00022448"/>
    </source>
</evidence>
<evidence type="ECO:0000256" key="2">
    <source>
        <dbReference type="ARBA" id="ARBA00011650"/>
    </source>
</evidence>
<feature type="domain" description="ABC transmembrane type-1" evidence="12">
    <location>
        <begin position="335"/>
        <end position="530"/>
    </location>
</feature>
<dbReference type="GO" id="GO:0022857">
    <property type="term" value="F:transmembrane transporter activity"/>
    <property type="evidence" value="ECO:0007669"/>
    <property type="project" value="InterPro"/>
</dbReference>
<comment type="subunit">
    <text evidence="2">The complex is composed of two ATP-binding proteins (ThiQ), two transmembrane proteins (ThiP) and a solute-binding protein (ThiB).</text>
</comment>
<evidence type="ECO:0000313" key="14">
    <source>
        <dbReference type="Proteomes" id="UP000700706"/>
    </source>
</evidence>
<dbReference type="EMBL" id="JAEKLZ010000247">
    <property type="protein sequence ID" value="MBW8726993.1"/>
    <property type="molecule type" value="Genomic_DNA"/>
</dbReference>
<evidence type="ECO:0000313" key="13">
    <source>
        <dbReference type="EMBL" id="MBW8726993.1"/>
    </source>
</evidence>
<feature type="transmembrane region" description="Helical" evidence="11">
    <location>
        <begin position="509"/>
        <end position="530"/>
    </location>
</feature>
<feature type="transmembrane region" description="Helical" evidence="11">
    <location>
        <begin position="297"/>
        <end position="319"/>
    </location>
</feature>
<dbReference type="GO" id="GO:0015888">
    <property type="term" value="P:thiamine transport"/>
    <property type="evidence" value="ECO:0007669"/>
    <property type="project" value="InterPro"/>
</dbReference>
<dbReference type="InterPro" id="IPR005947">
    <property type="entry name" value="ThiP_ABC_transpt"/>
</dbReference>
<dbReference type="Gene3D" id="1.10.3720.10">
    <property type="entry name" value="MetI-like"/>
    <property type="match status" value="2"/>
</dbReference>
<accession>A0A952FLP7</accession>
<evidence type="ECO:0000256" key="11">
    <source>
        <dbReference type="RuleBase" id="RU363032"/>
    </source>
</evidence>
<dbReference type="Pfam" id="PF00528">
    <property type="entry name" value="BPD_transp_1"/>
    <property type="match status" value="1"/>
</dbReference>
<proteinExistence type="inferred from homology"/>
<dbReference type="PROSITE" id="PS50928">
    <property type="entry name" value="ABC_TM1"/>
    <property type="match status" value="2"/>
</dbReference>
<dbReference type="CDD" id="cd06261">
    <property type="entry name" value="TM_PBP2"/>
    <property type="match status" value="2"/>
</dbReference>
<feature type="transmembrane region" description="Helical" evidence="11">
    <location>
        <begin position="339"/>
        <end position="363"/>
    </location>
</feature>
<feature type="transmembrane region" description="Helical" evidence="11">
    <location>
        <begin position="202"/>
        <end position="226"/>
    </location>
</feature>
<feature type="transmembrane region" description="Helical" evidence="11">
    <location>
        <begin position="246"/>
        <end position="265"/>
    </location>
</feature>
<dbReference type="NCBIfam" id="TIGR01253">
    <property type="entry name" value="thiP"/>
    <property type="match status" value="1"/>
</dbReference>
<evidence type="ECO:0000256" key="5">
    <source>
        <dbReference type="ARBA" id="ARBA00022475"/>
    </source>
</evidence>
<evidence type="ECO:0000256" key="7">
    <source>
        <dbReference type="ARBA" id="ARBA00022692"/>
    </source>
</evidence>
<protein>
    <recommendedName>
        <fullName evidence="3">Thiamine transport system permease protein ThiP</fullName>
    </recommendedName>
</protein>
<dbReference type="AlphaFoldDB" id="A0A952FLP7"/>
<name>A0A952FLP7_9PROT</name>
<evidence type="ECO:0000256" key="6">
    <source>
        <dbReference type="ARBA" id="ARBA00022519"/>
    </source>
</evidence>
<gene>
    <name evidence="13" type="primary">thiP</name>
    <name evidence="13" type="ORF">JF625_17840</name>
</gene>
<comment type="caution">
    <text evidence="13">The sequence shown here is derived from an EMBL/GenBank/DDBJ whole genome shotgun (WGS) entry which is preliminary data.</text>
</comment>
<evidence type="ECO:0000259" key="12">
    <source>
        <dbReference type="PROSITE" id="PS50928"/>
    </source>
</evidence>
<dbReference type="InterPro" id="IPR035906">
    <property type="entry name" value="MetI-like_sf"/>
</dbReference>
<evidence type="ECO:0000256" key="3">
    <source>
        <dbReference type="ARBA" id="ARBA00016947"/>
    </source>
</evidence>
<feature type="domain" description="ABC transmembrane type-1" evidence="12">
    <location>
        <begin position="59"/>
        <end position="264"/>
    </location>
</feature>
<comment type="similarity">
    <text evidence="11">Belongs to the binding-protein-dependent transport system permease family.</text>
</comment>
<dbReference type="Proteomes" id="UP000700706">
    <property type="component" value="Unassembled WGS sequence"/>
</dbReference>
<evidence type="ECO:0000256" key="9">
    <source>
        <dbReference type="ARBA" id="ARBA00022989"/>
    </source>
</evidence>